<evidence type="ECO:0000313" key="3">
    <source>
        <dbReference type="EMBL" id="KAG0314273.1"/>
    </source>
</evidence>
<feature type="compositionally biased region" description="Acidic residues" evidence="1">
    <location>
        <begin position="319"/>
        <end position="336"/>
    </location>
</feature>
<dbReference type="OrthoDB" id="1262810at2759"/>
<feature type="region of interest" description="Disordered" evidence="1">
    <location>
        <begin position="308"/>
        <end position="347"/>
    </location>
</feature>
<evidence type="ECO:0000313" key="4">
    <source>
        <dbReference type="Proteomes" id="UP000823405"/>
    </source>
</evidence>
<reference evidence="3" key="1">
    <citation type="journal article" date="2020" name="Fungal Divers.">
        <title>Resolving the Mortierellaceae phylogeny through synthesis of multi-gene phylogenetics and phylogenomics.</title>
        <authorList>
            <person name="Vandepol N."/>
            <person name="Liber J."/>
            <person name="Desiro A."/>
            <person name="Na H."/>
            <person name="Kennedy M."/>
            <person name="Barry K."/>
            <person name="Grigoriev I.V."/>
            <person name="Miller A.N."/>
            <person name="O'Donnell K."/>
            <person name="Stajich J.E."/>
            <person name="Bonito G."/>
        </authorList>
    </citation>
    <scope>NUCLEOTIDE SEQUENCE</scope>
    <source>
        <strain evidence="3">NVP60</strain>
    </source>
</reference>
<feature type="region of interest" description="Disordered" evidence="1">
    <location>
        <begin position="2855"/>
        <end position="2879"/>
    </location>
</feature>
<dbReference type="GO" id="GO:0030544">
    <property type="term" value="F:Hsp70 protein binding"/>
    <property type="evidence" value="ECO:0007669"/>
    <property type="project" value="TreeGrafter"/>
</dbReference>
<dbReference type="Gene3D" id="3.30.710.10">
    <property type="entry name" value="Potassium Channel Kv1.1, Chain A"/>
    <property type="match status" value="1"/>
</dbReference>
<proteinExistence type="predicted"/>
<dbReference type="EMBL" id="JAAAIN010000454">
    <property type="protein sequence ID" value="KAG0314273.1"/>
    <property type="molecule type" value="Genomic_DNA"/>
</dbReference>
<dbReference type="PROSITE" id="PS50097">
    <property type="entry name" value="BTB"/>
    <property type="match status" value="1"/>
</dbReference>
<dbReference type="PANTHER" id="PTHR15600">
    <property type="entry name" value="SACSIN"/>
    <property type="match status" value="1"/>
</dbReference>
<dbReference type="InterPro" id="IPR000210">
    <property type="entry name" value="BTB/POZ_dom"/>
</dbReference>
<evidence type="ECO:0000259" key="2">
    <source>
        <dbReference type="PROSITE" id="PS50097"/>
    </source>
</evidence>
<dbReference type="InterPro" id="IPR036890">
    <property type="entry name" value="HATPase_C_sf"/>
</dbReference>
<sequence length="2897" mass="327597">MVQQVKRKGFRSRRVREPLTTRISGILRAYPDSTQIARELLQNSDDAGATEQWYLLDHRDHVKHARSTASNPNSNQDAKLRLFHEDLEEYMGPALLAGSNSVFKEKDYSSLENLATSEKRADKTKIGQMGIGFNSIYHLTDCPSMISGDQFMIIEPHERIFNPDRSEFNENAVRGSFLEENQGMDDFPDQLKAFSVLKDIDFSKRYDGTIFRFPLRTPEQAKVSALSKYARTSKEVLDMLIELKDEALKALLFLKHVQKIVIYERKEHQDKPTKLFEISIVNSSDVAPQRSQLFKNFKRLIRLSNPVDEGDPLDKDSSVDESDSDDDKSVDDDGSVDEGGSIHEGEVLECSTRPTYRMIHEDGRTTEETWQVTTRIGSLSKARDSMLKDSDGDDNISDHKLIPWVGIAAPLSPEIKIDSSGLFCFLPVGDIQLPFPVHVNGHFAVEQSRRDIWTNVDNKIKTKSSAGIESLWNAHLFSEQIPEAYALFLENTGLDHGTNYHLWPTNCGNGVGRDALWKNLLFKTLCAALSSDLPVFFCGPKPDDKMSVKPYSKAYIAGRDIDAFPLLKKALHAVVDLAENIPDVILAELPGVSECLDLAPRILTSALVLSILHDTKQQWSLTADAATRVEMLKYCLQDDRSANLVDLPLLPIAGGLWVEFSHDQAAQRFRVPEEVFRTLSVANDGLVDLDIEDYPFDDIELSCGSGSKNGSKSNMYWSTMSPSSIAERIKTAYHQSFYQDGVIPSGRISQTPEQFPLDRWLADFWNMVDSFPSAVHQKELLSGLDGIHLIPIRRGSLSPLSKDRSVLYNLDTSKNAQVSQNALNILENSFDCQVLRVFPMNSLSLLHGFLIDVSVGEELPIVLGLLSNVGPDCYKQLTKMDRIHLRRYLTTYLFEDEALDAPQRQVLRYLPVFEAYNDTQLIPLDTPSSLMKWSVAQGYCHPLQPWMPSSVNLLAEDQPMKHHIRRLLEIPFLTKAEYLRLLVLQLKERPENEWDPIVSELLQGYYEHKKRINFAPLLCRLPFVQVKASSTSRMSTPTRIEPGSVADPALSMFFADDEAVFPTGIYAQPAFRGPLEELGMKHEFNVAFVEERMSALFGATSAKQDSSHKKASLALYDRLNSMFSKDMMTNNILSKLSSLPWLYVGASERCRPRDCRPREDKCLVGNQMPISDFSPSNELLRKHMVWTIPPPLDKVLDHFSSLLDQASSIKGTTSKLLDQDVLLPIYKYLAAKVHDHVSLAAMKKALSDRAWILVSDALYGVDRVVFKMDFDLTPQFVRVPSSNLDDLYRALGVRENIHERDIKALLISVQSKYSEDERLAVDDAKLVRRLLFGMASMSMRTWSPDLPVLTKKGSLKRASDVVYDDRSTQRYSNDEILPYTFLDDGIPKDVASRLQIAMFSVRTWQESRDTSFELHSPFFQQEDLVDRIKGILNDYDPSGIFNEYLQNASDAGATKFSVMLDTRPYDKASVMTPEMEAWQGPALVFYNDAKFSEENFSALCKLGVGNKREDTSKVGRHGLGFNSAYHFTDVPSIVSGDSLVFFDPHMANLPKFHDAFGNIVAEKGHRYDLRRVNRTTLVDQLQPYRGLFGFDMESHFNGTIFRIPLRLKGMRLAGSSGFGGDGWTLAQVREMFSSWIKDAKIGMLFLNTIKTIELSDGVNPMVSVTKHDRSDSPDVQYLVEPLLYATHVSIVDITTSSGSGNDSNAVSLNWLLYTEDTLPANAPQDIYNLVQDQHWSTESGVAIPLGDERAIKSFQGRLMAHLPTLLDTKLPFHLHAGFALTTNRKTLAGGSDLGDPKFIWNAYLLKTRLPLTAIRAYEQLLRWSFRPPAFGGPQIHDLSKVDVPLFFKRWPLKANDSFADFLQSFLQHSYTTPVFPCRNHASGLPIVAVDGKEVFLRGHIVSAQVESRVFAWLGEGGHFIAETPPDLQLCLTREWGHDASRPFKRIDCNLLRRRLREDPGFIQRQMKTKEDKQWILEEIFKPIVETRVPVEEPLDGLCVVPLLSGEWKPLSSSSVYYVATDKVRELIKGKEVLVDTDVFDSSLLKGVKHALVEDLSYGIMEIPLSAFVSVFLSENPNGVSEDKCKRVWKYLEEFDDLTPAHELPILRTKSGDVVTLGEATEGLEISTTGLQERTMCIMTEFFRRLGVVVFNASHHWNHPYLQSLQVDYTNSRVLELIAKHSSTIVSSFIITSDEAEFLRKTMSYSSGNCSNSVLCNLGNLPIWQTYGPPGSPLISAKVASFMTDHDNLDHLGHHPSILREARGNFPFERMGASPIQASTVLRDRIMPKFKTRELRCVGRTRSAYLGLCRSLVTTASDPNIRGCAAAQDVLNYEHCFLARDGSFHPLEHMFVPQEDLTETIFVNEQQRFPDSELYTILVGQSFIPNIRRLTSPGVIEECATFVLQEIAEDADQILSRATHLVRYIYNHPGSTNWMDRKWTFVPRDLSPEYPYNQHTPPLRRYMSFSTLCFPLHRDYLWTQRGFFPQELIPPATFRERNPDIGSYSWDDCCQHLEVLVKDIAPTLSTTERQLTFKATILNIYKLFEDRGSEDHTARDNIKVSLREFMTVPYILNGDDKDPTKAASWIWPRQIVFGIDHKIGASHQAHPSLVKFRDFLVNAGAKDPKHIPGQANVGPKREAGVLEERIATYFEAQDDRRGFMDVKFVFNDGKSILAHKIVLASVNDEVILQLTGSCSAMTRHDPSNPAIDIIQKDDKEDDYNAFWGLLYFFYKDELIETNGPVTLSAASRSLGEQEAEDELAQRGQYLMALHRLANMYHVDRLKGLIAEELMLPGNVIYSNVFDIRAHAEKNEDPDMVAYCNNHIADKDNKLLIKDYLNDEIEIIQAKLNDLNKHLGSEGTAESAEQDGGSDGGDSSQRVDLERELTNLEQYLQEITMRR</sequence>
<organism evidence="3 4">
    <name type="scientific">Linnemannia gamsii</name>
    <dbReference type="NCBI Taxonomy" id="64522"/>
    <lineage>
        <taxon>Eukaryota</taxon>
        <taxon>Fungi</taxon>
        <taxon>Fungi incertae sedis</taxon>
        <taxon>Mucoromycota</taxon>
        <taxon>Mortierellomycotina</taxon>
        <taxon>Mortierellomycetes</taxon>
        <taxon>Mortierellales</taxon>
        <taxon>Mortierellaceae</taxon>
        <taxon>Linnemannia</taxon>
    </lineage>
</organism>
<feature type="domain" description="BTB" evidence="2">
    <location>
        <begin position="2659"/>
        <end position="2737"/>
    </location>
</feature>
<keyword evidence="4" id="KW-1185">Reference proteome</keyword>
<dbReference type="Proteomes" id="UP000823405">
    <property type="component" value="Unassembled WGS sequence"/>
</dbReference>
<protein>
    <recommendedName>
        <fullName evidence="2">BTB domain-containing protein</fullName>
    </recommendedName>
</protein>
<dbReference type="SUPFAM" id="SSF55874">
    <property type="entry name" value="ATPase domain of HSP90 chaperone/DNA topoisomerase II/histidine kinase"/>
    <property type="match status" value="2"/>
</dbReference>
<comment type="caution">
    <text evidence="3">The sequence shown here is derived from an EMBL/GenBank/DDBJ whole genome shotgun (WGS) entry which is preliminary data.</text>
</comment>
<dbReference type="Gene3D" id="3.30.565.10">
    <property type="entry name" value="Histidine kinase-like ATPase, C-terminal domain"/>
    <property type="match status" value="1"/>
</dbReference>
<dbReference type="PANTHER" id="PTHR15600:SF42">
    <property type="entry name" value="SACSIN"/>
    <property type="match status" value="1"/>
</dbReference>
<dbReference type="SUPFAM" id="SSF54695">
    <property type="entry name" value="POZ domain"/>
    <property type="match status" value="1"/>
</dbReference>
<dbReference type="NCBIfam" id="NF047352">
    <property type="entry name" value="P_loop_sacsin"/>
    <property type="match status" value="1"/>
</dbReference>
<dbReference type="Pfam" id="PF25794">
    <property type="entry name" value="SACS"/>
    <property type="match status" value="2"/>
</dbReference>
<evidence type="ECO:0000256" key="1">
    <source>
        <dbReference type="SAM" id="MobiDB-lite"/>
    </source>
</evidence>
<dbReference type="InterPro" id="IPR011333">
    <property type="entry name" value="SKP1/BTB/POZ_sf"/>
</dbReference>
<name>A0A9P6UPS2_9FUNG</name>
<gene>
    <name evidence="3" type="ORF">BGZ97_009447</name>
</gene>
<dbReference type="InterPro" id="IPR058210">
    <property type="entry name" value="SACS/Nov_dom"/>
</dbReference>
<dbReference type="InterPro" id="IPR052972">
    <property type="entry name" value="Sacsin_chaperone_reg"/>
</dbReference>
<accession>A0A9P6UPS2</accession>